<gene>
    <name evidence="2" type="ORF">IV49_GL000042</name>
</gene>
<dbReference type="InterPro" id="IPR003797">
    <property type="entry name" value="DegV"/>
</dbReference>
<dbReference type="EMBL" id="JQBL01000001">
    <property type="protein sequence ID" value="KRN51425.1"/>
    <property type="molecule type" value="Genomic_DNA"/>
</dbReference>
<dbReference type="InterPro" id="IPR050270">
    <property type="entry name" value="DegV_domain_contain"/>
</dbReference>
<dbReference type="Gene3D" id="3.30.1180.10">
    <property type="match status" value="1"/>
</dbReference>
<dbReference type="PATRIC" id="fig|1410657.5.peg.44"/>
<dbReference type="PROSITE" id="PS51482">
    <property type="entry name" value="DEGV"/>
    <property type="match status" value="1"/>
</dbReference>
<proteinExistence type="predicted"/>
<evidence type="ECO:0000313" key="3">
    <source>
        <dbReference type="Proteomes" id="UP000051841"/>
    </source>
</evidence>
<dbReference type="Proteomes" id="UP000051841">
    <property type="component" value="Unassembled WGS sequence"/>
</dbReference>
<dbReference type="RefSeq" id="WP_029071520.1">
    <property type="nucleotide sequence ID" value="NZ_JQBL01000001.1"/>
</dbReference>
<name>A0A0R2HEG1_9FIRM</name>
<dbReference type="Gene3D" id="3.40.50.10170">
    <property type="match status" value="1"/>
</dbReference>
<dbReference type="NCBIfam" id="TIGR00762">
    <property type="entry name" value="DegV"/>
    <property type="match status" value="1"/>
</dbReference>
<dbReference type="AlphaFoldDB" id="A0A0R2HEG1"/>
<evidence type="ECO:0000256" key="1">
    <source>
        <dbReference type="ARBA" id="ARBA00023121"/>
    </source>
</evidence>
<dbReference type="PANTHER" id="PTHR33434:SF2">
    <property type="entry name" value="FATTY ACID-BINDING PROTEIN TM_1468"/>
    <property type="match status" value="1"/>
</dbReference>
<accession>A0A0R2HEG1</accession>
<organism evidence="2 3">
    <name type="scientific">Kandleria vitulina DSM 20405</name>
    <dbReference type="NCBI Taxonomy" id="1410657"/>
    <lineage>
        <taxon>Bacteria</taxon>
        <taxon>Bacillati</taxon>
        <taxon>Bacillota</taxon>
        <taxon>Erysipelotrichia</taxon>
        <taxon>Erysipelotrichales</taxon>
        <taxon>Coprobacillaceae</taxon>
        <taxon>Kandleria</taxon>
    </lineage>
</organism>
<dbReference type="GO" id="GO:0008289">
    <property type="term" value="F:lipid binding"/>
    <property type="evidence" value="ECO:0007669"/>
    <property type="project" value="UniProtKB-KW"/>
</dbReference>
<dbReference type="PANTHER" id="PTHR33434">
    <property type="entry name" value="DEGV DOMAIN-CONTAINING PROTEIN DR_1986-RELATED"/>
    <property type="match status" value="1"/>
</dbReference>
<sequence>MMKIITDTSALYSKREADAIGIDVLPLLITINNKTYTEFEDIMPDELLEMIKEGGVPTSSQPSLGRTLETLEKYDEDIIVLNMADGLSGTYATTCSAKDTLERDNIHVINTMTLCGPHRYLVELAVKLRDEGKSTQEIINEIHKCMSFSKSFLIPVDFSFLKRGGRLSPLAAKLGGMLKIVPVLELTRDGKSLDKFAIKKSEKGAVKAIIKEYQSLGVNENCKIYVTHAGALDRANRYKEQLSEAFPGTEIEIIELSPVFITHGGPGCIAIQMIGK</sequence>
<keyword evidence="1" id="KW-0446">Lipid-binding</keyword>
<dbReference type="SUPFAM" id="SSF82549">
    <property type="entry name" value="DAK1/DegV-like"/>
    <property type="match status" value="1"/>
</dbReference>
<dbReference type="Pfam" id="PF02645">
    <property type="entry name" value="DegV"/>
    <property type="match status" value="1"/>
</dbReference>
<evidence type="ECO:0008006" key="4">
    <source>
        <dbReference type="Google" id="ProtNLM"/>
    </source>
</evidence>
<protein>
    <recommendedName>
        <fullName evidence="4">DegV family protein</fullName>
    </recommendedName>
</protein>
<keyword evidence="3" id="KW-1185">Reference proteome</keyword>
<reference evidence="2 3" key="1">
    <citation type="journal article" date="2015" name="Genome Announc.">
        <title>Expanding the biotechnology potential of lactobacilli through comparative genomics of 213 strains and associated genera.</title>
        <authorList>
            <person name="Sun Z."/>
            <person name="Harris H.M."/>
            <person name="McCann A."/>
            <person name="Guo C."/>
            <person name="Argimon S."/>
            <person name="Zhang W."/>
            <person name="Yang X."/>
            <person name="Jeffery I.B."/>
            <person name="Cooney J.C."/>
            <person name="Kagawa T.F."/>
            <person name="Liu W."/>
            <person name="Song Y."/>
            <person name="Salvetti E."/>
            <person name="Wrobel A."/>
            <person name="Rasinkangas P."/>
            <person name="Parkhill J."/>
            <person name="Rea M.C."/>
            <person name="O'Sullivan O."/>
            <person name="Ritari J."/>
            <person name="Douillard F.P."/>
            <person name="Paul Ross R."/>
            <person name="Yang R."/>
            <person name="Briner A.E."/>
            <person name="Felis G.E."/>
            <person name="de Vos W.M."/>
            <person name="Barrangou R."/>
            <person name="Klaenhammer T.R."/>
            <person name="Caufield P.W."/>
            <person name="Cui Y."/>
            <person name="Zhang H."/>
            <person name="O'Toole P.W."/>
        </authorList>
    </citation>
    <scope>NUCLEOTIDE SEQUENCE [LARGE SCALE GENOMIC DNA]</scope>
    <source>
        <strain evidence="2 3">DSM 20405</strain>
    </source>
</reference>
<dbReference type="InterPro" id="IPR043168">
    <property type="entry name" value="DegV_C"/>
</dbReference>
<comment type="caution">
    <text evidence="2">The sequence shown here is derived from an EMBL/GenBank/DDBJ whole genome shotgun (WGS) entry which is preliminary data.</text>
</comment>
<evidence type="ECO:0000313" key="2">
    <source>
        <dbReference type="EMBL" id="KRN51425.1"/>
    </source>
</evidence>